<dbReference type="Gene3D" id="1.10.3970.10">
    <property type="entry name" value="BSD domain"/>
    <property type="match status" value="1"/>
</dbReference>
<dbReference type="SMART" id="SM00751">
    <property type="entry name" value="BSD"/>
    <property type="match status" value="1"/>
</dbReference>
<dbReference type="InterPro" id="IPR051494">
    <property type="entry name" value="BSD_domain-containing"/>
</dbReference>
<dbReference type="InterPro" id="IPR005607">
    <property type="entry name" value="BSD_dom"/>
</dbReference>
<sequence>MRGERSRRYRRRRDERAVPMNEQRNFEFSICFVGFLIVRRRMAYDDNEGPEPNLNNRNTAWSFGGLIKTLATKSESVIQNYRRDLEDFRTELKNETSAIREVASRAVKDLPASLEVGASVAQESLESVGQAIDDIGSTVWKSTAGIIAHGRETLLVADLHFDHSDINNSYNNNKQLTSSSSRSLDFKPYSRFESQVRAIQSNKNTYLEEPEDLDNYKVWKSGFSLDEKKEEIEKLMAENVIISEIYGNLVPDKTEHESFWYRYLYRFHRLKEVEDARAKIVKRAISGEDEYLSWDVDDEDEEEEDNRSGSASKVNSSVNAELEKQTSSGEEVITAKKRSDSQSVERSGSDDIDKKFDEREATEEGKTESRDSSCKDSDVSIVSRPEEEDLGWDEIEDIRSSDESKGGVDAAVGWSTNRADLRKRLSAAEEDEDLNKRVISAQTCSSYEKRLINLSVSYTIYLEKIIAPIAPGTALDVDPSGKNTTNCTRNSTRCRPKWDEHLYKSKTLKKSTQQCKGKNMFNGKMYNLDKLVRRRIMRAVKKIWPQEGEVLSLLRSPEGLSSQGCNHSRG</sequence>
<feature type="region of interest" description="Disordered" evidence="2">
    <location>
        <begin position="294"/>
        <end position="392"/>
    </location>
</feature>
<dbReference type="Proteomes" id="UP000813462">
    <property type="component" value="Unassembled WGS sequence"/>
</dbReference>
<dbReference type="SUPFAM" id="SSF140383">
    <property type="entry name" value="BSD domain-like"/>
    <property type="match status" value="1"/>
</dbReference>
<protein>
    <recommendedName>
        <fullName evidence="3">BSD domain-containing protein</fullName>
    </recommendedName>
</protein>
<feature type="compositionally biased region" description="Basic and acidic residues" evidence="2">
    <location>
        <begin position="347"/>
        <end position="378"/>
    </location>
</feature>
<organism evidence="4 5">
    <name type="scientific">Ziziphus jujuba var. spinosa</name>
    <dbReference type="NCBI Taxonomy" id="714518"/>
    <lineage>
        <taxon>Eukaryota</taxon>
        <taxon>Viridiplantae</taxon>
        <taxon>Streptophyta</taxon>
        <taxon>Embryophyta</taxon>
        <taxon>Tracheophyta</taxon>
        <taxon>Spermatophyta</taxon>
        <taxon>Magnoliopsida</taxon>
        <taxon>eudicotyledons</taxon>
        <taxon>Gunneridae</taxon>
        <taxon>Pentapetalae</taxon>
        <taxon>rosids</taxon>
        <taxon>fabids</taxon>
        <taxon>Rosales</taxon>
        <taxon>Rhamnaceae</taxon>
        <taxon>Paliureae</taxon>
        <taxon>Ziziphus</taxon>
    </lineage>
</organism>
<dbReference type="InterPro" id="IPR035925">
    <property type="entry name" value="BSD_dom_sf"/>
</dbReference>
<dbReference type="PANTHER" id="PTHR16019:SF24">
    <property type="entry name" value="BSD DOMAIN-CONTAINING PROTEIN"/>
    <property type="match status" value="1"/>
</dbReference>
<feature type="domain" description="BSD" evidence="3">
    <location>
        <begin position="219"/>
        <end position="271"/>
    </location>
</feature>
<dbReference type="AlphaFoldDB" id="A0A978VA23"/>
<evidence type="ECO:0000313" key="4">
    <source>
        <dbReference type="EMBL" id="KAH7524758.1"/>
    </source>
</evidence>
<evidence type="ECO:0000313" key="5">
    <source>
        <dbReference type="Proteomes" id="UP000813462"/>
    </source>
</evidence>
<accession>A0A978VA23</accession>
<evidence type="ECO:0000256" key="1">
    <source>
        <dbReference type="SAM" id="Coils"/>
    </source>
</evidence>
<feature type="coiled-coil region" evidence="1">
    <location>
        <begin position="71"/>
        <end position="98"/>
    </location>
</feature>
<dbReference type="GO" id="GO:0005737">
    <property type="term" value="C:cytoplasm"/>
    <property type="evidence" value="ECO:0007669"/>
    <property type="project" value="TreeGrafter"/>
</dbReference>
<reference evidence="4" key="1">
    <citation type="journal article" date="2021" name="Front. Plant Sci.">
        <title>Chromosome-Scale Genome Assembly for Chinese Sour Jujube and Insights Into Its Genome Evolution and Domestication Signature.</title>
        <authorList>
            <person name="Shen L.-Y."/>
            <person name="Luo H."/>
            <person name="Wang X.-L."/>
            <person name="Wang X.-M."/>
            <person name="Qiu X.-J."/>
            <person name="Liu H."/>
            <person name="Zhou S.-S."/>
            <person name="Jia K.-H."/>
            <person name="Nie S."/>
            <person name="Bao Y.-T."/>
            <person name="Zhang R.-G."/>
            <person name="Yun Q.-Z."/>
            <person name="Chai Y.-H."/>
            <person name="Lu J.-Y."/>
            <person name="Li Y."/>
            <person name="Zhao S.-W."/>
            <person name="Mao J.-F."/>
            <person name="Jia S.-G."/>
            <person name="Mao Y.-M."/>
        </authorList>
    </citation>
    <scope>NUCLEOTIDE SEQUENCE</scope>
    <source>
        <strain evidence="4">AT0</strain>
        <tissue evidence="4">Leaf</tissue>
    </source>
</reference>
<dbReference type="EMBL" id="JAEACU010000006">
    <property type="protein sequence ID" value="KAH7524758.1"/>
    <property type="molecule type" value="Genomic_DNA"/>
</dbReference>
<comment type="caution">
    <text evidence="4">The sequence shown here is derived from an EMBL/GenBank/DDBJ whole genome shotgun (WGS) entry which is preliminary data.</text>
</comment>
<proteinExistence type="predicted"/>
<evidence type="ECO:0000259" key="3">
    <source>
        <dbReference type="PROSITE" id="PS50858"/>
    </source>
</evidence>
<gene>
    <name evidence="4" type="ORF">FEM48_Zijuj06G0153300</name>
</gene>
<dbReference type="Pfam" id="PF03909">
    <property type="entry name" value="BSD"/>
    <property type="match status" value="1"/>
</dbReference>
<keyword evidence="1" id="KW-0175">Coiled coil</keyword>
<evidence type="ECO:0000256" key="2">
    <source>
        <dbReference type="SAM" id="MobiDB-lite"/>
    </source>
</evidence>
<name>A0A978VA23_ZIZJJ</name>
<feature type="compositionally biased region" description="Acidic residues" evidence="2">
    <location>
        <begin position="294"/>
        <end position="305"/>
    </location>
</feature>
<feature type="compositionally biased region" description="Polar residues" evidence="2">
    <location>
        <begin position="308"/>
        <end position="329"/>
    </location>
</feature>
<dbReference type="PANTHER" id="PTHR16019">
    <property type="entry name" value="SYNAPSE-ASSOCIATED PROTEIN"/>
    <property type="match status" value="1"/>
</dbReference>
<dbReference type="PROSITE" id="PS50858">
    <property type="entry name" value="BSD"/>
    <property type="match status" value="1"/>
</dbReference>